<dbReference type="GO" id="GO:0046081">
    <property type="term" value="P:dUTP catabolic process"/>
    <property type="evidence" value="ECO:0007669"/>
    <property type="project" value="TreeGrafter"/>
</dbReference>
<feature type="domain" description="NTP pyrophosphohydrolase MazG-like" evidence="3">
    <location>
        <begin position="455"/>
        <end position="511"/>
    </location>
</feature>
<keyword evidence="4" id="KW-0378">Hydrolase</keyword>
<dbReference type="CDD" id="cd11529">
    <property type="entry name" value="NTP-PPase_MazG_Cterm"/>
    <property type="match status" value="1"/>
</dbReference>
<dbReference type="Gene3D" id="1.10.287.1080">
    <property type="entry name" value="MazG-like"/>
    <property type="match status" value="2"/>
</dbReference>
<dbReference type="PIRSF" id="PIRSF002845">
    <property type="entry name" value="Ttrprl_mtas_MazG"/>
    <property type="match status" value="1"/>
</dbReference>
<dbReference type="GO" id="GO:0006203">
    <property type="term" value="P:dGTP catabolic process"/>
    <property type="evidence" value="ECO:0007669"/>
    <property type="project" value="TreeGrafter"/>
</dbReference>
<evidence type="ECO:0000259" key="3">
    <source>
        <dbReference type="Pfam" id="PF03819"/>
    </source>
</evidence>
<dbReference type="InterPro" id="IPR048011">
    <property type="entry name" value="NTP-PPase_MazG-like_C"/>
</dbReference>
<dbReference type="InterPro" id="IPR014777">
    <property type="entry name" value="4pyrrole_Mease_sub1"/>
</dbReference>
<feature type="domain" description="Tetrapyrrole methylase" evidence="2">
    <location>
        <begin position="22"/>
        <end position="111"/>
    </location>
</feature>
<dbReference type="GO" id="GO:0046076">
    <property type="term" value="P:dTTP catabolic process"/>
    <property type="evidence" value="ECO:0007669"/>
    <property type="project" value="TreeGrafter"/>
</dbReference>
<dbReference type="NCBIfam" id="NF007113">
    <property type="entry name" value="PRK09562.1"/>
    <property type="match status" value="1"/>
</dbReference>
<dbReference type="CDD" id="cd11723">
    <property type="entry name" value="YabN_N_like"/>
    <property type="match status" value="1"/>
</dbReference>
<dbReference type="FunFam" id="1.10.287.1080:FF:000001">
    <property type="entry name" value="Nucleoside triphosphate pyrophosphohydrolase"/>
    <property type="match status" value="1"/>
</dbReference>
<dbReference type="GO" id="GO:0046047">
    <property type="term" value="P:TTP catabolic process"/>
    <property type="evidence" value="ECO:0007669"/>
    <property type="project" value="TreeGrafter"/>
</dbReference>
<dbReference type="AlphaFoldDB" id="A0A229NY49"/>
<dbReference type="InterPro" id="IPR024180">
    <property type="entry name" value="Tetrapyrrole_Mease/MazG_pred"/>
</dbReference>
<keyword evidence="5" id="KW-1185">Reference proteome</keyword>
<dbReference type="InterPro" id="IPR035996">
    <property type="entry name" value="4pyrrol_Methylase_sf"/>
</dbReference>
<dbReference type="InterPro" id="IPR004518">
    <property type="entry name" value="MazG-like_dom"/>
</dbReference>
<dbReference type="RefSeq" id="WP_089525377.1">
    <property type="nucleotide sequence ID" value="NZ_NMUQ01000002.1"/>
</dbReference>
<dbReference type="PANTHER" id="PTHR30522">
    <property type="entry name" value="NUCLEOSIDE TRIPHOSPHATE PYROPHOSPHOHYDROLASE"/>
    <property type="match status" value="1"/>
</dbReference>
<name>A0A229NY49_9BACL</name>
<dbReference type="EMBL" id="NMUQ01000002">
    <property type="protein sequence ID" value="OXM14559.1"/>
    <property type="molecule type" value="Genomic_DNA"/>
</dbReference>
<dbReference type="InterPro" id="IPR011551">
    <property type="entry name" value="NTP_PyrPHydrolase_MazG"/>
</dbReference>
<evidence type="ECO:0000256" key="1">
    <source>
        <dbReference type="SAM" id="MobiDB-lite"/>
    </source>
</evidence>
<dbReference type="NCBIfam" id="TIGR00444">
    <property type="entry name" value="mazG"/>
    <property type="match status" value="1"/>
</dbReference>
<dbReference type="InterPro" id="IPR035013">
    <property type="entry name" value="YabN_N"/>
</dbReference>
<dbReference type="GO" id="GO:0008168">
    <property type="term" value="F:methyltransferase activity"/>
    <property type="evidence" value="ECO:0007669"/>
    <property type="project" value="InterPro"/>
</dbReference>
<dbReference type="FunFam" id="1.10.287.1080:FF:000003">
    <property type="entry name" value="Nucleoside triphosphate pyrophosphohydrolase"/>
    <property type="match status" value="1"/>
</dbReference>
<reference evidence="4 5" key="1">
    <citation type="submission" date="2017-07" db="EMBL/GenBank/DDBJ databases">
        <title>Paenibacillus herberti R33 genome sequencing and assembly.</title>
        <authorList>
            <person name="Su W."/>
        </authorList>
    </citation>
    <scope>NUCLEOTIDE SEQUENCE [LARGE SCALE GENOMIC DNA]</scope>
    <source>
        <strain evidence="4 5">R33</strain>
    </source>
</reference>
<accession>A0A229NY49</accession>
<evidence type="ECO:0000313" key="4">
    <source>
        <dbReference type="EMBL" id="OXM14559.1"/>
    </source>
</evidence>
<dbReference type="GO" id="GO:0006950">
    <property type="term" value="P:response to stress"/>
    <property type="evidence" value="ECO:0007669"/>
    <property type="project" value="UniProtKB-ARBA"/>
</dbReference>
<organism evidence="4 5">
    <name type="scientific">Paenibacillus herberti</name>
    <dbReference type="NCBI Taxonomy" id="1619309"/>
    <lineage>
        <taxon>Bacteria</taxon>
        <taxon>Bacillati</taxon>
        <taxon>Bacillota</taxon>
        <taxon>Bacilli</taxon>
        <taxon>Bacillales</taxon>
        <taxon>Paenibacillaceae</taxon>
        <taxon>Paenibacillus</taxon>
    </lineage>
</organism>
<protein>
    <submittedName>
        <fullName evidence="4">Nucleoside triphosphate pyrophosphohydrolase</fullName>
    </submittedName>
</protein>
<feature type="domain" description="Tetrapyrrole methylase" evidence="2">
    <location>
        <begin position="138"/>
        <end position="261"/>
    </location>
</feature>
<dbReference type="PANTHER" id="PTHR30522:SF0">
    <property type="entry name" value="NUCLEOSIDE TRIPHOSPHATE PYROPHOSPHOHYDROLASE"/>
    <property type="match status" value="1"/>
</dbReference>
<evidence type="ECO:0000259" key="2">
    <source>
        <dbReference type="Pfam" id="PF00590"/>
    </source>
</evidence>
<feature type="compositionally biased region" description="Polar residues" evidence="1">
    <location>
        <begin position="1"/>
        <end position="10"/>
    </location>
</feature>
<feature type="domain" description="NTP pyrophosphohydrolase MazG-like" evidence="3">
    <location>
        <begin position="310"/>
        <end position="383"/>
    </location>
</feature>
<sequence>MTAASSTNRQPEGGAGVSAPSITIAGLGTGDPDQLTLGIWRRLQEADTIYVRTEKHPMMDMLRGIGVPIHSFDRFYEEADSFPQVYEAIVEELLTLAKAAGAASTAGIPTTAEAASTAGSPSGVVSASTSSPAASAVSILYAVPGHPMVAERTVQLLRERCPAEGVQLQVLGGESFLDIAFTRLGFDPIEGFQLLDASSLQPHLLQPQLHTLIGQVYDDFTASDVKLTLMERYPEEHPVTIGHALGVPGEECIITVPLYELDRGQNYGNLSLVYVPASSDESLRVRSFDRLHEIVSILRSPDGCPWDREQTHQSIRKNFIEELYEALEAIDEDDPDGMKEEFGDIILQVMLHSQMEEETGAFTVYDVIQELNEKLIFRHPHVFGTVGAADSEEALVNWERMKAEEKLLKGRNANRSSQLDGIPKDLPALMTAFKLQKKASKVGFDWDELEPVLGKVEEELREVREAVAEGDAEASAGELGDLLFAVVNAARFLDADPEEALARTNAKFRRRFLYVEEQLRINGKSFDQTDLPEMDRWWEEAKKQGL</sequence>
<gene>
    <name evidence="4" type="ORF">CGZ75_16640</name>
</gene>
<dbReference type="SUPFAM" id="SSF101386">
    <property type="entry name" value="all-alpha NTP pyrophosphatases"/>
    <property type="match status" value="2"/>
</dbReference>
<evidence type="ECO:0000313" key="5">
    <source>
        <dbReference type="Proteomes" id="UP000215145"/>
    </source>
</evidence>
<dbReference type="GO" id="GO:0046052">
    <property type="term" value="P:UTP catabolic process"/>
    <property type="evidence" value="ECO:0007669"/>
    <property type="project" value="TreeGrafter"/>
</dbReference>
<dbReference type="GO" id="GO:0047429">
    <property type="term" value="F:nucleoside triphosphate diphosphatase activity"/>
    <property type="evidence" value="ECO:0007669"/>
    <property type="project" value="InterPro"/>
</dbReference>
<dbReference type="Pfam" id="PF00590">
    <property type="entry name" value="TP_methylase"/>
    <property type="match status" value="2"/>
</dbReference>
<dbReference type="OrthoDB" id="9808939at2"/>
<dbReference type="Pfam" id="PF03819">
    <property type="entry name" value="MazG"/>
    <property type="match status" value="2"/>
</dbReference>
<proteinExistence type="predicted"/>
<dbReference type="Proteomes" id="UP000215145">
    <property type="component" value="Unassembled WGS sequence"/>
</dbReference>
<comment type="caution">
    <text evidence="4">The sequence shown here is derived from an EMBL/GenBank/DDBJ whole genome shotgun (WGS) entry which is preliminary data.</text>
</comment>
<dbReference type="SUPFAM" id="SSF53790">
    <property type="entry name" value="Tetrapyrrole methylase"/>
    <property type="match status" value="2"/>
</dbReference>
<dbReference type="InterPro" id="IPR048015">
    <property type="entry name" value="NTP-PPase_MazG-like_N"/>
</dbReference>
<dbReference type="InterPro" id="IPR000878">
    <property type="entry name" value="4pyrrol_Mease"/>
</dbReference>
<dbReference type="Gene3D" id="3.40.1010.10">
    <property type="entry name" value="Cobalt-precorrin-4 Transmethylase, Domain 1"/>
    <property type="match status" value="1"/>
</dbReference>
<dbReference type="CDD" id="cd11528">
    <property type="entry name" value="NTP-PPase_MazG_Nterm"/>
    <property type="match status" value="1"/>
</dbReference>
<dbReference type="GO" id="GO:0046061">
    <property type="term" value="P:dATP catabolic process"/>
    <property type="evidence" value="ECO:0007669"/>
    <property type="project" value="TreeGrafter"/>
</dbReference>
<feature type="region of interest" description="Disordered" evidence="1">
    <location>
        <begin position="1"/>
        <end position="21"/>
    </location>
</feature>